<gene>
    <name evidence="4" type="ORF">HB375_00180</name>
</gene>
<dbReference type="GO" id="GO:0016301">
    <property type="term" value="F:kinase activity"/>
    <property type="evidence" value="ECO:0007669"/>
    <property type="project" value="UniProtKB-KW"/>
</dbReference>
<evidence type="ECO:0000256" key="1">
    <source>
        <dbReference type="ARBA" id="ARBA00022679"/>
    </source>
</evidence>
<evidence type="ECO:0000259" key="3">
    <source>
        <dbReference type="Pfam" id="PF00294"/>
    </source>
</evidence>
<comment type="caution">
    <text evidence="4">The sequence shown here is derived from an EMBL/GenBank/DDBJ whole genome shotgun (WGS) entry which is preliminary data.</text>
</comment>
<dbReference type="PROSITE" id="PS00584">
    <property type="entry name" value="PFKB_KINASES_2"/>
    <property type="match status" value="1"/>
</dbReference>
<dbReference type="InterPro" id="IPR029056">
    <property type="entry name" value="Ribokinase-like"/>
</dbReference>
<name>A0ABX0V5L2_9HYPH</name>
<protein>
    <submittedName>
        <fullName evidence="4">Carbohydrate kinase family protein</fullName>
    </submittedName>
</protein>
<evidence type="ECO:0000313" key="4">
    <source>
        <dbReference type="EMBL" id="NIX75028.1"/>
    </source>
</evidence>
<dbReference type="Gene3D" id="3.40.1190.20">
    <property type="match status" value="1"/>
</dbReference>
<accession>A0ABX0V5L2</accession>
<dbReference type="RefSeq" id="WP_167671690.1">
    <property type="nucleotide sequence ID" value="NZ_JAATJS010000001.1"/>
</dbReference>
<evidence type="ECO:0000256" key="2">
    <source>
        <dbReference type="ARBA" id="ARBA00022777"/>
    </source>
</evidence>
<feature type="domain" description="Carbohydrate kinase PfkB" evidence="3">
    <location>
        <begin position="37"/>
        <end position="294"/>
    </location>
</feature>
<dbReference type="Pfam" id="PF00294">
    <property type="entry name" value="PfkB"/>
    <property type="match status" value="1"/>
</dbReference>
<dbReference type="InterPro" id="IPR002173">
    <property type="entry name" value="Carboh/pur_kinase_PfkB_CS"/>
</dbReference>
<keyword evidence="5" id="KW-1185">Reference proteome</keyword>
<dbReference type="PANTHER" id="PTHR10584:SF166">
    <property type="entry name" value="RIBOKINASE"/>
    <property type="match status" value="1"/>
</dbReference>
<evidence type="ECO:0000313" key="5">
    <source>
        <dbReference type="Proteomes" id="UP000707352"/>
    </source>
</evidence>
<organism evidence="4 5">
    <name type="scientific">Microvirga terricola</name>
    <dbReference type="NCBI Taxonomy" id="2719797"/>
    <lineage>
        <taxon>Bacteria</taxon>
        <taxon>Pseudomonadati</taxon>
        <taxon>Pseudomonadota</taxon>
        <taxon>Alphaproteobacteria</taxon>
        <taxon>Hyphomicrobiales</taxon>
        <taxon>Methylobacteriaceae</taxon>
        <taxon>Microvirga</taxon>
    </lineage>
</organism>
<dbReference type="EMBL" id="JAATJS010000001">
    <property type="protein sequence ID" value="NIX75028.1"/>
    <property type="molecule type" value="Genomic_DNA"/>
</dbReference>
<dbReference type="InterPro" id="IPR011611">
    <property type="entry name" value="PfkB_dom"/>
</dbReference>
<keyword evidence="1" id="KW-0808">Transferase</keyword>
<dbReference type="Proteomes" id="UP000707352">
    <property type="component" value="Unassembled WGS sequence"/>
</dbReference>
<dbReference type="PANTHER" id="PTHR10584">
    <property type="entry name" value="SUGAR KINASE"/>
    <property type="match status" value="1"/>
</dbReference>
<proteinExistence type="predicted"/>
<sequence length="301" mass="30961">MHSSGTLHSVLCLGRTYCDLVFTGLAGLPVLGRELFAKDVAVVPGGGAFITAAHLIGLGRDTSLVTRLGTDPLSAGLEGALAESGVDLTFVERAADAGPQLTVAIVQPQDRAFLSRRAGHGHPATVEAALSSPGVRHLHIAEYATLIEIPGIVASAKAKGLTVSLDPSWDDALIHDPGFLENCRGVDLFLPNTEEASVIARATNHEQILDLLIRHFPIVVLKKGSEGATLATGEGERLSRSAPHVPVVDTTGAGDAFNAGFIHGWLAGKGFSASLAAAIEAGSLSVQAAGGATVLRKIAAE</sequence>
<dbReference type="SUPFAM" id="SSF53613">
    <property type="entry name" value="Ribokinase-like"/>
    <property type="match status" value="1"/>
</dbReference>
<reference evidence="4 5" key="1">
    <citation type="submission" date="2020-03" db="EMBL/GenBank/DDBJ databases">
        <title>The genome sequence of Microvirga sp. c23x22.</title>
        <authorList>
            <person name="Zhang X."/>
        </authorList>
    </citation>
    <scope>NUCLEOTIDE SEQUENCE [LARGE SCALE GENOMIC DNA]</scope>
    <source>
        <strain evidence="5">c23x22</strain>
    </source>
</reference>
<keyword evidence="2 4" id="KW-0418">Kinase</keyword>